<dbReference type="AlphaFoldDB" id="A0A060UK80"/>
<reference evidence="1" key="1">
    <citation type="submission" date="2014-03" db="EMBL/GenBank/DDBJ databases">
        <authorList>
            <person name="Genoscope - CEA"/>
        </authorList>
    </citation>
    <scope>NUCLEOTIDE SEQUENCE [LARGE SCALE GENOMIC DNA]</scope>
    <source>
        <strain evidence="1">CF27</strain>
    </source>
</reference>
<evidence type="ECO:0000313" key="3">
    <source>
        <dbReference type="Proteomes" id="UP000193925"/>
    </source>
</evidence>
<name>A0A060UK80_9PROT</name>
<evidence type="ECO:0000313" key="1">
    <source>
        <dbReference type="EMBL" id="CDQ09062.1"/>
    </source>
</evidence>
<sequence length="67" mass="7122">MIHAAVGNLAPTAARIVDAVRDAHMAHFDETGMRIAGNLRWLHTAATQTLTRGGSVQGGIITRHPLP</sequence>
<dbReference type="EMBL" id="CCCS020000008">
    <property type="protein sequence ID" value="CDQ09062.1"/>
    <property type="molecule type" value="Genomic_DNA"/>
</dbReference>
<proteinExistence type="predicted"/>
<evidence type="ECO:0008006" key="4">
    <source>
        <dbReference type="Google" id="ProtNLM"/>
    </source>
</evidence>
<evidence type="ECO:0000313" key="2">
    <source>
        <dbReference type="EMBL" id="SMH66594.1"/>
    </source>
</evidence>
<dbReference type="EMBL" id="LT841305">
    <property type="protein sequence ID" value="SMH66594.1"/>
    <property type="molecule type" value="Genomic_DNA"/>
</dbReference>
<dbReference type="RefSeq" id="WP_035191439.1">
    <property type="nucleotide sequence ID" value="NZ_CCCS020000008.1"/>
</dbReference>
<reference evidence="1" key="2">
    <citation type="submission" date="2014-07" db="EMBL/GenBank/DDBJ databases">
        <title>Initial genome analysis of the psychrotolerant acidophile Acidithiobacillus ferrivorans CF27: insights into iron and sulfur oxidation pathways and into biofilm formation.</title>
        <authorList>
            <person name="Talla E."/>
            <person name="Hedrich S."/>
            <person name="Mangenot S."/>
            <person name="Ji B."/>
            <person name="Johnson D.B."/>
            <person name="Barbe V."/>
            <person name="Bonnefoy V."/>
        </authorList>
    </citation>
    <scope>NUCLEOTIDE SEQUENCE [LARGE SCALE GENOMIC DNA]</scope>
    <source>
        <strain evidence="1">CF27</strain>
    </source>
</reference>
<dbReference type="Proteomes" id="UP000193925">
    <property type="component" value="Chromosome AFERRI"/>
</dbReference>
<gene>
    <name evidence="1" type="ORF">AFERRI_160007</name>
    <name evidence="2" type="ORF">AFERRI_30326</name>
</gene>
<organism evidence="1">
    <name type="scientific">Acidithiobacillus ferrivorans</name>
    <dbReference type="NCBI Taxonomy" id="160808"/>
    <lineage>
        <taxon>Bacteria</taxon>
        <taxon>Pseudomonadati</taxon>
        <taxon>Pseudomonadota</taxon>
        <taxon>Acidithiobacillia</taxon>
        <taxon>Acidithiobacillales</taxon>
        <taxon>Acidithiobacillaceae</taxon>
        <taxon>Acidithiobacillus</taxon>
    </lineage>
</organism>
<accession>A0A060UK80</accession>
<keyword evidence="3" id="KW-1185">Reference proteome</keyword>
<protein>
    <recommendedName>
        <fullName evidence="4">Transposase</fullName>
    </recommendedName>
</protein>
<reference evidence="2 3" key="3">
    <citation type="submission" date="2017-03" db="EMBL/GenBank/DDBJ databases">
        <authorList>
            <person name="Regsiter A."/>
            <person name="William W."/>
        </authorList>
    </citation>
    <scope>NUCLEOTIDE SEQUENCE [LARGE SCALE GENOMIC DNA]</scope>
    <source>
        <strain evidence="2">PRJEB5721</strain>
    </source>
</reference>